<comment type="caution">
    <text evidence="2">The sequence shown here is derived from an EMBL/GenBank/DDBJ whole genome shotgun (WGS) entry which is preliminary data.</text>
</comment>
<dbReference type="InterPro" id="IPR010730">
    <property type="entry name" value="HET"/>
</dbReference>
<dbReference type="Proteomes" id="UP000813385">
    <property type="component" value="Unassembled WGS sequence"/>
</dbReference>
<dbReference type="AlphaFoldDB" id="A0A8K0TIJ0"/>
<dbReference type="PANTHER" id="PTHR33112">
    <property type="entry name" value="DOMAIN PROTEIN, PUTATIVE-RELATED"/>
    <property type="match status" value="1"/>
</dbReference>
<dbReference type="Pfam" id="PF06985">
    <property type="entry name" value="HET"/>
    <property type="match status" value="1"/>
</dbReference>
<dbReference type="PANTHER" id="PTHR33112:SF16">
    <property type="entry name" value="HETEROKARYON INCOMPATIBILITY DOMAIN-CONTAINING PROTEIN"/>
    <property type="match status" value="1"/>
</dbReference>
<accession>A0A8K0TIJ0</accession>
<feature type="domain" description="Heterokaryon incompatibility" evidence="1">
    <location>
        <begin position="246"/>
        <end position="403"/>
    </location>
</feature>
<gene>
    <name evidence="2" type="ORF">B0T11DRAFT_61335</name>
</gene>
<evidence type="ECO:0000313" key="2">
    <source>
        <dbReference type="EMBL" id="KAH7368165.1"/>
    </source>
</evidence>
<dbReference type="OrthoDB" id="5125733at2759"/>
<name>A0A8K0TIJ0_9PEZI</name>
<proteinExistence type="predicted"/>
<dbReference type="EMBL" id="JAGPXD010000002">
    <property type="protein sequence ID" value="KAH7368165.1"/>
    <property type="molecule type" value="Genomic_DNA"/>
</dbReference>
<evidence type="ECO:0000259" key="1">
    <source>
        <dbReference type="Pfam" id="PF06985"/>
    </source>
</evidence>
<organism evidence="2 3">
    <name type="scientific">Plectosphaerella cucumerina</name>
    <dbReference type="NCBI Taxonomy" id="40658"/>
    <lineage>
        <taxon>Eukaryota</taxon>
        <taxon>Fungi</taxon>
        <taxon>Dikarya</taxon>
        <taxon>Ascomycota</taxon>
        <taxon>Pezizomycotina</taxon>
        <taxon>Sordariomycetes</taxon>
        <taxon>Hypocreomycetidae</taxon>
        <taxon>Glomerellales</taxon>
        <taxon>Plectosphaerellaceae</taxon>
        <taxon>Plectosphaerella</taxon>
    </lineage>
</organism>
<protein>
    <submittedName>
        <fullName evidence="2">Heterokaryon incompatibility protein-domain-containing protein</fullName>
    </submittedName>
</protein>
<evidence type="ECO:0000313" key="3">
    <source>
        <dbReference type="Proteomes" id="UP000813385"/>
    </source>
</evidence>
<reference evidence="2" key="1">
    <citation type="journal article" date="2021" name="Nat. Commun.">
        <title>Genetic determinants of endophytism in the Arabidopsis root mycobiome.</title>
        <authorList>
            <person name="Mesny F."/>
            <person name="Miyauchi S."/>
            <person name="Thiergart T."/>
            <person name="Pickel B."/>
            <person name="Atanasova L."/>
            <person name="Karlsson M."/>
            <person name="Huettel B."/>
            <person name="Barry K.W."/>
            <person name="Haridas S."/>
            <person name="Chen C."/>
            <person name="Bauer D."/>
            <person name="Andreopoulos W."/>
            <person name="Pangilinan J."/>
            <person name="LaButti K."/>
            <person name="Riley R."/>
            <person name="Lipzen A."/>
            <person name="Clum A."/>
            <person name="Drula E."/>
            <person name="Henrissat B."/>
            <person name="Kohler A."/>
            <person name="Grigoriev I.V."/>
            <person name="Martin F.M."/>
            <person name="Hacquard S."/>
        </authorList>
    </citation>
    <scope>NUCLEOTIDE SEQUENCE</scope>
    <source>
        <strain evidence="2">MPI-CAGE-AT-0016</strain>
    </source>
</reference>
<keyword evidence="3" id="KW-1185">Reference proteome</keyword>
<sequence>MERRSRDPHTCSFCADISILLRCVGHCWHCSTDFAINDPNSVEDLETDEHCPRCGDLGTRRLIAPRVKLPHTFANAGLAAAGGCELWQHWTRGARWPQLDSTCSLVIYGTVTSPSLKNPCSKLFVYASWVGARGAFAPTYGCLTGWAETSDPASRIIASRPYETDVNSATSQKFIRECLATCLSTHERCRAGSAPSTAEPELTDPKDVPARLLDLGEGAGDPETISLLLTGDADSSARNLVSTLGFAILSYCWGGPNPTVLTRRTLESFQRGIRVASLPASIRDAVAVARSSGCRFLWIDALCILQDDGRDEADEIANMGQYYAAARLTISAASASACAEGFLGPRDPPPPLFGPVRVPLRFANGVSAGTVLLSLVEQPEAAMDAAATGPPQPIARRGWTMQESLLSRRMLVYTTNVLHWACLSTTASNGGETCVLRETPTENRVALVPGIYPFAWLLKWPTADIWRFLVEEYTGRLLGKPEDKLLAISGAAERTVAVSVGRGEDPAYVAGCLVQRSSPASWALELLWVPERWTGTTRPEKYRAPSWSWASVDGHCRFVNILKVDKARSMVGPTAELESYARGSVESIDLQYPDAPYGGVSGAVLKVRALTHPLANMAGEPSMVEIVLDEDESGISSIPAVDVKQPAPRTRLVLRGDTAKDHQRIGQAAKRGAMGQPEILLVSLARVLWKEQRVSANLVRGLVVEAVEGGKHARIGTFAALRCGLDLDPMDAKLNWFLGDPESILLV</sequence>